<dbReference type="PANTHER" id="PTHR47691:SF3">
    <property type="entry name" value="HTH-TYPE TRANSCRIPTIONAL REGULATOR RV0890C-RELATED"/>
    <property type="match status" value="1"/>
</dbReference>
<dbReference type="RefSeq" id="WP_104480029.1">
    <property type="nucleotide sequence ID" value="NZ_CP154825.1"/>
</dbReference>
<evidence type="ECO:0000313" key="1">
    <source>
        <dbReference type="EMBL" id="PPK66630.1"/>
    </source>
</evidence>
<dbReference type="Proteomes" id="UP000239203">
    <property type="component" value="Unassembled WGS sequence"/>
</dbReference>
<dbReference type="AlphaFoldDB" id="A0A2S6GN67"/>
<dbReference type="Pfam" id="PF13424">
    <property type="entry name" value="TPR_12"/>
    <property type="match status" value="1"/>
</dbReference>
<dbReference type="InterPro" id="IPR027417">
    <property type="entry name" value="P-loop_NTPase"/>
</dbReference>
<dbReference type="PRINTS" id="PR00364">
    <property type="entry name" value="DISEASERSIST"/>
</dbReference>
<dbReference type="Gene3D" id="3.40.50.300">
    <property type="entry name" value="P-loop containing nucleotide triphosphate hydrolases"/>
    <property type="match status" value="1"/>
</dbReference>
<dbReference type="PROSITE" id="PS00018">
    <property type="entry name" value="EF_HAND_1"/>
    <property type="match status" value="1"/>
</dbReference>
<accession>A0A2S6GN67</accession>
<dbReference type="SMART" id="SM00028">
    <property type="entry name" value="TPR"/>
    <property type="match status" value="4"/>
</dbReference>
<dbReference type="GO" id="GO:0043531">
    <property type="term" value="F:ADP binding"/>
    <property type="evidence" value="ECO:0007669"/>
    <property type="project" value="InterPro"/>
</dbReference>
<dbReference type="InterPro" id="IPR019734">
    <property type="entry name" value="TPR_rpt"/>
</dbReference>
<evidence type="ECO:0000313" key="2">
    <source>
        <dbReference type="Proteomes" id="UP000239203"/>
    </source>
</evidence>
<dbReference type="EMBL" id="PTIX01000009">
    <property type="protein sequence ID" value="PPK66630.1"/>
    <property type="molecule type" value="Genomic_DNA"/>
</dbReference>
<keyword evidence="2" id="KW-1185">Reference proteome</keyword>
<proteinExistence type="predicted"/>
<reference evidence="1 2" key="1">
    <citation type="submission" date="2018-02" db="EMBL/GenBank/DDBJ databases">
        <title>Genomic Encyclopedia of Archaeal and Bacterial Type Strains, Phase II (KMG-II): from individual species to whole genera.</title>
        <authorList>
            <person name="Goeker M."/>
        </authorList>
    </citation>
    <scope>NUCLEOTIDE SEQUENCE [LARGE SCALE GENOMIC DNA]</scope>
    <source>
        <strain evidence="1 2">YU 961-1</strain>
    </source>
</reference>
<dbReference type="OrthoDB" id="581105at2"/>
<organism evidence="1 2">
    <name type="scientific">Actinokineospora auranticolor</name>
    <dbReference type="NCBI Taxonomy" id="155976"/>
    <lineage>
        <taxon>Bacteria</taxon>
        <taxon>Bacillati</taxon>
        <taxon>Actinomycetota</taxon>
        <taxon>Actinomycetes</taxon>
        <taxon>Pseudonocardiales</taxon>
        <taxon>Pseudonocardiaceae</taxon>
        <taxon>Actinokineospora</taxon>
    </lineage>
</organism>
<protein>
    <submittedName>
        <fullName evidence="1">Tetratricopeptide repeat protein</fullName>
    </submittedName>
</protein>
<comment type="caution">
    <text evidence="1">The sequence shown here is derived from an EMBL/GenBank/DDBJ whole genome shotgun (WGS) entry which is preliminary data.</text>
</comment>
<dbReference type="InterPro" id="IPR011990">
    <property type="entry name" value="TPR-like_helical_dom_sf"/>
</dbReference>
<dbReference type="SUPFAM" id="SSF52540">
    <property type="entry name" value="P-loop containing nucleoside triphosphate hydrolases"/>
    <property type="match status" value="1"/>
</dbReference>
<gene>
    <name evidence="1" type="ORF">CLV40_10915</name>
</gene>
<dbReference type="Gene3D" id="1.25.40.10">
    <property type="entry name" value="Tetratricopeptide repeat domain"/>
    <property type="match status" value="2"/>
</dbReference>
<name>A0A2S6GN67_9PSEU</name>
<dbReference type="SUPFAM" id="SSF48452">
    <property type="entry name" value="TPR-like"/>
    <property type="match status" value="2"/>
</dbReference>
<dbReference type="InterPro" id="IPR018247">
    <property type="entry name" value="EF_Hand_1_Ca_BS"/>
</dbReference>
<sequence>MGDTDRNTVAAPTAVAVQAGRVDGSVHVHTVYSAAREPSRVVPHQLPSHARGLVGRDAEFAWLDARLGDGRPGTAVVTGPGGVGKTALVVGWAATRLDEFPDGQLYVDLRGHGPDTPLDPHDVLGGFLRDLGVADREVPRSRHERVGRYRSVTHRRRLLVVLDNAVDEDQVRPLLPGPGAVVVTSRAVLSGLAVRHEAEILELDLLDARHGLELLRAAVGARAVREPAVAELVEYCGGLPLALRIVAELARSRPGAPLAGLAEELRHEQHRLDVLEVVGDARSSIRPVLSWSLDRVPVEVNRAFRLIGAHPTGEVDVPAVAALCAVPLSRAGRLLRALVGAHLIGEPRPGRFAAHDLSRLHAVELATADPDGTAAARVRLFDHVLHTADRADRLVTPNRYRVPLDGDATGAVGFADYDAALTWLHSHWRDAVALCALDGTGLDARRWQLAYTWRGYFFLTKRWDAWIASHRHALAACLRLDDRHAEARTRNNLGRALLETGRTEQATAHFEAAQRLFETVGDRHGWSNAVANQAVLRRRAGDLAEALRLNQLALDYYLAVGARRNTAITWRSRAKTRIEAGALDEAAADLDRAVEIFARLGLAIDLAEAHNLRGTIAARRGDPERAKQEHLAALDACRACGSRFEEAKALRYLGHLAANEGAMATAVAYLTSAASLHQDMGSPEAAVLAEEIRALVDHHT</sequence>
<dbReference type="PANTHER" id="PTHR47691">
    <property type="entry name" value="REGULATOR-RELATED"/>
    <property type="match status" value="1"/>
</dbReference>